<keyword evidence="4" id="KW-1185">Reference proteome</keyword>
<keyword evidence="1" id="KW-0328">Glycosyltransferase</keyword>
<dbReference type="EMBL" id="RSDW01000001">
    <property type="protein sequence ID" value="RSL18043.1"/>
    <property type="molecule type" value="Genomic_DNA"/>
</dbReference>
<gene>
    <name evidence="3" type="ORF">EDE15_3599</name>
</gene>
<accession>A0A428MMU7</accession>
<name>A0A428MMU7_9BACT</name>
<reference evidence="3 4" key="1">
    <citation type="submission" date="2018-12" db="EMBL/GenBank/DDBJ databases">
        <title>Sequencing of bacterial isolates from soil warming experiment in Harvard Forest, Massachusetts, USA.</title>
        <authorList>
            <person name="Deangelis K."/>
        </authorList>
    </citation>
    <scope>NUCLEOTIDE SEQUENCE [LARGE SCALE GENOMIC DNA]</scope>
    <source>
        <strain evidence="3 4">EB153</strain>
    </source>
</reference>
<dbReference type="CDD" id="cd03789">
    <property type="entry name" value="GT9_LPS_heptosyltransferase"/>
    <property type="match status" value="1"/>
</dbReference>
<evidence type="ECO:0000256" key="2">
    <source>
        <dbReference type="ARBA" id="ARBA00022679"/>
    </source>
</evidence>
<dbReference type="SUPFAM" id="SSF53756">
    <property type="entry name" value="UDP-Glycosyltransferase/glycogen phosphorylase"/>
    <property type="match status" value="1"/>
</dbReference>
<dbReference type="GO" id="GO:0008713">
    <property type="term" value="F:ADP-heptose-lipopolysaccharide heptosyltransferase activity"/>
    <property type="evidence" value="ECO:0007669"/>
    <property type="project" value="TreeGrafter"/>
</dbReference>
<dbReference type="RefSeq" id="WP_260472922.1">
    <property type="nucleotide sequence ID" value="NZ_RSDW01000001.1"/>
</dbReference>
<evidence type="ECO:0000256" key="1">
    <source>
        <dbReference type="ARBA" id="ARBA00022676"/>
    </source>
</evidence>
<dbReference type="Pfam" id="PF01075">
    <property type="entry name" value="Glyco_transf_9"/>
    <property type="match status" value="1"/>
</dbReference>
<sequence>MATQSHLVSDAAHPRRVLIVRIGAMGDVLHALPAVSAMRRQHPDWHIGWAIEPIWIPLLRADSDDSAEPGSSAMPLVDRIHSVPTRTWKRRPFAGETIREIKALRREFRAERYDLCVDMQSAIRSAVVGRLSGAPEVAGPAVPHEKPANWLYGKSIPTPGIHVVEQGYELLSGAIGEALRPTEDLLPIDDYAERWRDDLLARTLPAASRHYAIVAPSAGWGAKQWPAERYGAVAAELARAGYTPLINATSPDDQLANAVAEASEGAATVVPCTVSQLISLTRRASLVIAGDTGPLHLAASLQRPVVALFGPTDPARNGPWGTRARILRHPSSRRDHSRHADTEEGLLQITIDEVNAAALELLSAEHDKVIL</sequence>
<dbReference type="Proteomes" id="UP000269669">
    <property type="component" value="Unassembled WGS sequence"/>
</dbReference>
<dbReference type="PANTHER" id="PTHR30160">
    <property type="entry name" value="TETRAACYLDISACCHARIDE 4'-KINASE-RELATED"/>
    <property type="match status" value="1"/>
</dbReference>
<dbReference type="AlphaFoldDB" id="A0A428MMU7"/>
<dbReference type="InterPro" id="IPR002201">
    <property type="entry name" value="Glyco_trans_9"/>
</dbReference>
<keyword evidence="2 3" id="KW-0808">Transferase</keyword>
<dbReference type="GO" id="GO:0005829">
    <property type="term" value="C:cytosol"/>
    <property type="evidence" value="ECO:0007669"/>
    <property type="project" value="TreeGrafter"/>
</dbReference>
<evidence type="ECO:0000313" key="3">
    <source>
        <dbReference type="EMBL" id="RSL18043.1"/>
    </source>
</evidence>
<evidence type="ECO:0000313" key="4">
    <source>
        <dbReference type="Proteomes" id="UP000269669"/>
    </source>
</evidence>
<protein>
    <submittedName>
        <fullName evidence="3">Heptosyltransferase-1</fullName>
    </submittedName>
</protein>
<dbReference type="GO" id="GO:0009244">
    <property type="term" value="P:lipopolysaccharide core region biosynthetic process"/>
    <property type="evidence" value="ECO:0007669"/>
    <property type="project" value="TreeGrafter"/>
</dbReference>
<organism evidence="3 4">
    <name type="scientific">Edaphobacter aggregans</name>
    <dbReference type="NCBI Taxonomy" id="570835"/>
    <lineage>
        <taxon>Bacteria</taxon>
        <taxon>Pseudomonadati</taxon>
        <taxon>Acidobacteriota</taxon>
        <taxon>Terriglobia</taxon>
        <taxon>Terriglobales</taxon>
        <taxon>Acidobacteriaceae</taxon>
        <taxon>Edaphobacter</taxon>
    </lineage>
</organism>
<dbReference type="InterPro" id="IPR051199">
    <property type="entry name" value="LPS_LOS_Heptosyltrfase"/>
</dbReference>
<dbReference type="PANTHER" id="PTHR30160:SF1">
    <property type="entry name" value="LIPOPOLYSACCHARIDE 1,2-N-ACETYLGLUCOSAMINETRANSFERASE-RELATED"/>
    <property type="match status" value="1"/>
</dbReference>
<comment type="caution">
    <text evidence="3">The sequence shown here is derived from an EMBL/GenBank/DDBJ whole genome shotgun (WGS) entry which is preliminary data.</text>
</comment>
<proteinExistence type="predicted"/>
<dbReference type="Gene3D" id="3.40.50.2000">
    <property type="entry name" value="Glycogen Phosphorylase B"/>
    <property type="match status" value="2"/>
</dbReference>